<dbReference type="SUPFAM" id="SSF57850">
    <property type="entry name" value="RING/U-box"/>
    <property type="match status" value="1"/>
</dbReference>
<organism evidence="5">
    <name type="scientific">Zea mays</name>
    <name type="common">Maize</name>
    <dbReference type="NCBI Taxonomy" id="4577"/>
    <lineage>
        <taxon>Eukaryota</taxon>
        <taxon>Viridiplantae</taxon>
        <taxon>Streptophyta</taxon>
        <taxon>Embryophyta</taxon>
        <taxon>Tracheophyta</taxon>
        <taxon>Spermatophyta</taxon>
        <taxon>Magnoliopsida</taxon>
        <taxon>Liliopsida</taxon>
        <taxon>Poales</taxon>
        <taxon>Poaceae</taxon>
        <taxon>PACMAD clade</taxon>
        <taxon>Panicoideae</taxon>
        <taxon>Andropogonodae</taxon>
        <taxon>Andropogoneae</taxon>
        <taxon>Tripsacinae</taxon>
        <taxon>Zea</taxon>
    </lineage>
</organism>
<keyword evidence="3" id="KW-0862">Zinc</keyword>
<dbReference type="InterPro" id="IPR017907">
    <property type="entry name" value="Znf_RING_CS"/>
</dbReference>
<dbReference type="EMBL" id="CM000782">
    <property type="protein sequence ID" value="AQK85669.1"/>
    <property type="molecule type" value="Genomic_DNA"/>
</dbReference>
<dbReference type="InterPro" id="IPR013083">
    <property type="entry name" value="Znf_RING/FYVE/PHD"/>
</dbReference>
<dbReference type="PANTHER" id="PTHR46960:SF1">
    <property type="entry name" value="E3 UBIQUITIN-PROTEIN LIGASE KEG"/>
    <property type="match status" value="1"/>
</dbReference>
<dbReference type="SMART" id="SM00184">
    <property type="entry name" value="RING"/>
    <property type="match status" value="1"/>
</dbReference>
<gene>
    <name evidence="5" type="ORF">ZEAMMB73_Zm00001d038106</name>
</gene>
<dbReference type="PaxDb" id="4577-GRMZM5G812265_P01"/>
<dbReference type="FunFam" id="3.30.40.10:FF:000353">
    <property type="entry name" value="E3 ubiquitin-protein ligase KEG"/>
    <property type="match status" value="1"/>
</dbReference>
<dbReference type="GO" id="GO:0006952">
    <property type="term" value="P:defense response"/>
    <property type="evidence" value="ECO:0007669"/>
    <property type="project" value="InterPro"/>
</dbReference>
<dbReference type="GO" id="GO:0008270">
    <property type="term" value="F:zinc ion binding"/>
    <property type="evidence" value="ECO:0007669"/>
    <property type="project" value="UniProtKB-KW"/>
</dbReference>
<evidence type="ECO:0000256" key="2">
    <source>
        <dbReference type="ARBA" id="ARBA00022771"/>
    </source>
</evidence>
<proteinExistence type="predicted"/>
<dbReference type="Gene3D" id="3.30.40.10">
    <property type="entry name" value="Zinc/RING finger domain, C3HC4 (zinc finger)"/>
    <property type="match status" value="1"/>
</dbReference>
<dbReference type="GO" id="GO:0016567">
    <property type="term" value="P:protein ubiquitination"/>
    <property type="evidence" value="ECO:0007669"/>
    <property type="project" value="InterPro"/>
</dbReference>
<dbReference type="GO" id="GO:0009738">
    <property type="term" value="P:abscisic acid-activated signaling pathway"/>
    <property type="evidence" value="ECO:0007669"/>
    <property type="project" value="InterPro"/>
</dbReference>
<dbReference type="InterPro" id="IPR011009">
    <property type="entry name" value="Kinase-like_dom_sf"/>
</dbReference>
<dbReference type="Pfam" id="PF13445">
    <property type="entry name" value="zf-RING_UBOX"/>
    <property type="match status" value="1"/>
</dbReference>
<dbReference type="InterPro" id="IPR027370">
    <property type="entry name" value="Znf-RING_euk"/>
</dbReference>
<feature type="region of interest" description="Disordered" evidence="4">
    <location>
        <begin position="77"/>
        <end position="115"/>
    </location>
</feature>
<dbReference type="eggNOG" id="KOG4185">
    <property type="taxonomic scope" value="Eukaryota"/>
</dbReference>
<evidence type="ECO:0000256" key="4">
    <source>
        <dbReference type="SAM" id="MobiDB-lite"/>
    </source>
</evidence>
<accession>A0A1D6M3E3</accession>
<dbReference type="PROSITE" id="PS50089">
    <property type="entry name" value="ZF_RING_2"/>
    <property type="match status" value="1"/>
</dbReference>
<sequence>MRVPCCSLCNVRYDEEERTPLLLHCGHGFCRACLSRMLAAAPGATLPCPRCRHLTAVGNSVSALRKNFPILSLLSTSPSSPSFLHSDSGSSSDGSEDEDDFFARPSRRPAPAPAAAPPGCSFFDLASHPDLKLARRIGSGPPGPAGQEVWAGTLSRGGGVKRCKHQVAVKRVPLAAGDGLEVVQEEVERLRRASTWCRNVCTFHGAVRVGGHLCFVMDRYVGSVQAEMRQNGGRLTLEQILRCGIASKRRYLVILSSYSLCCCLTNNRCKHIALQHTAHFYCCSVVSKKHA</sequence>
<dbReference type="Gene3D" id="1.10.510.10">
    <property type="entry name" value="Transferase(Phosphotransferase) domain 1"/>
    <property type="match status" value="1"/>
</dbReference>
<dbReference type="PANTHER" id="PTHR46960">
    <property type="entry name" value="E3 UBIQUITIN-PROTEIN LIGASE KEG"/>
    <property type="match status" value="1"/>
</dbReference>
<protein>
    <submittedName>
        <fullName evidence="5">E3 ubiquitin-protein ligase KEG</fullName>
    </submittedName>
</protein>
<dbReference type="PROSITE" id="PS00518">
    <property type="entry name" value="ZF_RING_1"/>
    <property type="match status" value="1"/>
</dbReference>
<dbReference type="SUPFAM" id="SSF56112">
    <property type="entry name" value="Protein kinase-like (PK-like)"/>
    <property type="match status" value="1"/>
</dbReference>
<keyword evidence="1" id="KW-0479">Metal-binding</keyword>
<evidence type="ECO:0000313" key="5">
    <source>
        <dbReference type="EMBL" id="AQK85669.1"/>
    </source>
</evidence>
<keyword evidence="2" id="KW-0863">Zinc-finger</keyword>
<dbReference type="InterPro" id="IPR044584">
    <property type="entry name" value="KEG"/>
</dbReference>
<reference evidence="5" key="1">
    <citation type="submission" date="2015-12" db="EMBL/GenBank/DDBJ databases">
        <title>Update maize B73 reference genome by single molecule sequencing technologies.</title>
        <authorList>
            <consortium name="Maize Genome Sequencing Project"/>
            <person name="Ware D."/>
        </authorList>
    </citation>
    <scope>NUCLEOTIDE SEQUENCE</scope>
    <source>
        <tissue evidence="5">Seedling</tissue>
    </source>
</reference>
<dbReference type="eggNOG" id="KOG0198">
    <property type="taxonomic scope" value="Eukaryota"/>
</dbReference>
<dbReference type="GO" id="GO:0004842">
    <property type="term" value="F:ubiquitin-protein transferase activity"/>
    <property type="evidence" value="ECO:0007669"/>
    <property type="project" value="InterPro"/>
</dbReference>
<name>A0A1D6M3E3_MAIZE</name>
<feature type="compositionally biased region" description="Low complexity" evidence="4">
    <location>
        <begin position="77"/>
        <end position="93"/>
    </location>
</feature>
<dbReference type="InterPro" id="IPR001841">
    <property type="entry name" value="Znf_RING"/>
</dbReference>
<evidence type="ECO:0000256" key="1">
    <source>
        <dbReference type="ARBA" id="ARBA00022723"/>
    </source>
</evidence>
<dbReference type="AlphaFoldDB" id="A0A1D6M3E3"/>
<evidence type="ECO:0000256" key="3">
    <source>
        <dbReference type="ARBA" id="ARBA00022833"/>
    </source>
</evidence>